<protein>
    <recommendedName>
        <fullName evidence="6">DUF4386 domain-containing protein</fullName>
    </recommendedName>
</protein>
<dbReference type="InterPro" id="IPR025495">
    <property type="entry name" value="DUF4386"/>
</dbReference>
<feature type="transmembrane region" description="Helical" evidence="1">
    <location>
        <begin position="50"/>
        <end position="72"/>
    </location>
</feature>
<feature type="transmembrane region" description="Helical" evidence="1">
    <location>
        <begin position="84"/>
        <end position="108"/>
    </location>
</feature>
<name>A0A511T7B2_MYXFU</name>
<evidence type="ECO:0008006" key="6">
    <source>
        <dbReference type="Google" id="ProtNLM"/>
    </source>
</evidence>
<dbReference type="EMBL" id="FOIB01000007">
    <property type="protein sequence ID" value="SEU25099.1"/>
    <property type="molecule type" value="Genomic_DNA"/>
</dbReference>
<proteinExistence type="predicted"/>
<reference evidence="2 5" key="2">
    <citation type="submission" date="2019-07" db="EMBL/GenBank/DDBJ databases">
        <title>Whole genome shotgun sequence of Myxococcus fulvus NBRC 100333.</title>
        <authorList>
            <person name="Hosoyama A."/>
            <person name="Uohara A."/>
            <person name="Ohji S."/>
            <person name="Ichikawa N."/>
        </authorList>
    </citation>
    <scope>NUCLEOTIDE SEQUENCE [LARGE SCALE GENOMIC DNA]</scope>
    <source>
        <strain evidence="2 5">NBRC 100333</strain>
    </source>
</reference>
<keyword evidence="4" id="KW-1185">Reference proteome</keyword>
<evidence type="ECO:0000313" key="2">
    <source>
        <dbReference type="EMBL" id="GEN10049.1"/>
    </source>
</evidence>
<keyword evidence="1" id="KW-0812">Transmembrane</keyword>
<evidence type="ECO:0000313" key="5">
    <source>
        <dbReference type="Proteomes" id="UP000321514"/>
    </source>
</evidence>
<dbReference type="EMBL" id="BJXR01000036">
    <property type="protein sequence ID" value="GEN10049.1"/>
    <property type="molecule type" value="Genomic_DNA"/>
</dbReference>
<dbReference type="Proteomes" id="UP000183760">
    <property type="component" value="Unassembled WGS sequence"/>
</dbReference>
<evidence type="ECO:0000313" key="3">
    <source>
        <dbReference type="EMBL" id="SEU25099.1"/>
    </source>
</evidence>
<dbReference type="Proteomes" id="UP000321514">
    <property type="component" value="Unassembled WGS sequence"/>
</dbReference>
<dbReference type="RefSeq" id="WP_074956768.1">
    <property type="nucleotide sequence ID" value="NZ_BJXR01000036.1"/>
</dbReference>
<dbReference type="OrthoDB" id="5525496at2"/>
<dbReference type="AlphaFoldDB" id="A0A511T7B2"/>
<keyword evidence="1" id="KW-1133">Transmembrane helix</keyword>
<evidence type="ECO:0000256" key="1">
    <source>
        <dbReference type="SAM" id="Phobius"/>
    </source>
</evidence>
<feature type="transmembrane region" description="Helical" evidence="1">
    <location>
        <begin position="168"/>
        <end position="188"/>
    </location>
</feature>
<organism evidence="2 5">
    <name type="scientific">Myxococcus fulvus</name>
    <dbReference type="NCBI Taxonomy" id="33"/>
    <lineage>
        <taxon>Bacteria</taxon>
        <taxon>Pseudomonadati</taxon>
        <taxon>Myxococcota</taxon>
        <taxon>Myxococcia</taxon>
        <taxon>Myxococcales</taxon>
        <taxon>Cystobacterineae</taxon>
        <taxon>Myxococcaceae</taxon>
        <taxon>Myxococcus</taxon>
    </lineage>
</organism>
<sequence length="225" mass="23554">MNTAHHKPGRVLGLLFILPFFAYGIGSAVISSLLEGADPLSQVIEHRPRYVAGALLLLLNSATVVGIGVRFFPIGRRHHPGIALAYVCTRVMEALLLTVGVLFLLSILHLGEGAQGLDASGARELLTLTRLLARGNFWAYQLAMLVLGAGSVAFCVLLLRSGLAPSSLALLGVAGYALLALGCVLELLGLPVGTLLSLPGGLFELGLGGWLMVKGFRPITRLAAA</sequence>
<reference evidence="3 4" key="1">
    <citation type="submission" date="2016-10" db="EMBL/GenBank/DDBJ databases">
        <authorList>
            <person name="Varghese N."/>
            <person name="Submissions S."/>
        </authorList>
    </citation>
    <scope>NUCLEOTIDE SEQUENCE [LARGE SCALE GENOMIC DNA]</scope>
    <source>
        <strain evidence="3 4">DSM 16525</strain>
    </source>
</reference>
<gene>
    <name evidence="2" type="ORF">MFU01_50860</name>
    <name evidence="3" type="ORF">SAMN05443572_10747</name>
</gene>
<accession>A0A511T7B2</accession>
<evidence type="ECO:0000313" key="4">
    <source>
        <dbReference type="Proteomes" id="UP000183760"/>
    </source>
</evidence>
<dbReference type="Pfam" id="PF14329">
    <property type="entry name" value="DUF4386"/>
    <property type="match status" value="1"/>
</dbReference>
<comment type="caution">
    <text evidence="2">The sequence shown here is derived from an EMBL/GenBank/DDBJ whole genome shotgun (WGS) entry which is preliminary data.</text>
</comment>
<feature type="transmembrane region" description="Helical" evidence="1">
    <location>
        <begin position="138"/>
        <end position="159"/>
    </location>
</feature>
<keyword evidence="1" id="KW-0472">Membrane</keyword>
<feature type="transmembrane region" description="Helical" evidence="1">
    <location>
        <begin position="12"/>
        <end position="30"/>
    </location>
</feature>
<feature type="transmembrane region" description="Helical" evidence="1">
    <location>
        <begin position="194"/>
        <end position="213"/>
    </location>
</feature>